<feature type="signal peptide" evidence="1">
    <location>
        <begin position="1"/>
        <end position="24"/>
    </location>
</feature>
<name>A0A432WVC8_9GAMM</name>
<proteinExistence type="predicted"/>
<evidence type="ECO:0008006" key="4">
    <source>
        <dbReference type="Google" id="ProtNLM"/>
    </source>
</evidence>
<keyword evidence="1" id="KW-0732">Signal</keyword>
<dbReference type="AlphaFoldDB" id="A0A432WVC8"/>
<dbReference type="OrthoDB" id="6238219at2"/>
<sequence length="229" mass="25607">MFKSIIRMASLAIFSCFITFEGIAETEQKRINPIAEVMRVSAHSLGMNEAELNRAFLVISKFQAGMLTLPELDALSDSEILSKIDFYAEPYSEITNESMMVIWKRYEIETAMLAKEADVELSKFAPFYRAFIRTFESGKRLLEQQISQRNSDSASSYSTFSNGSSGDEIECAASCQALRNEDIESYKALLDIAADTANWESVNGEKPFGSTVRVVDSVSGKSMEVKKLF</sequence>
<evidence type="ECO:0000256" key="1">
    <source>
        <dbReference type="SAM" id="SignalP"/>
    </source>
</evidence>
<reference evidence="3" key="1">
    <citation type="journal article" date="2018" name="Front. Microbiol.">
        <title>Genome-Based Analysis Reveals the Taxonomy and Diversity of the Family Idiomarinaceae.</title>
        <authorList>
            <person name="Liu Y."/>
            <person name="Lai Q."/>
            <person name="Shao Z."/>
        </authorList>
    </citation>
    <scope>NUCLEOTIDE SEQUENCE [LARGE SCALE GENOMIC DNA]</scope>
    <source>
        <strain evidence="3">AIS</strain>
    </source>
</reference>
<feature type="chain" id="PRO_5019421020" description="DUF2059 domain-containing protein" evidence="1">
    <location>
        <begin position="25"/>
        <end position="229"/>
    </location>
</feature>
<gene>
    <name evidence="2" type="ORF">CWE13_07225</name>
</gene>
<dbReference type="RefSeq" id="WP_126807215.1">
    <property type="nucleotide sequence ID" value="NZ_PIPP01000002.1"/>
</dbReference>
<accession>A0A432WVC8</accession>
<dbReference type="EMBL" id="PIPP01000002">
    <property type="protein sequence ID" value="RUO37730.1"/>
    <property type="molecule type" value="Genomic_DNA"/>
</dbReference>
<organism evidence="2 3">
    <name type="scientific">Aliidiomarina shirensis</name>
    <dbReference type="NCBI Taxonomy" id="1048642"/>
    <lineage>
        <taxon>Bacteria</taxon>
        <taxon>Pseudomonadati</taxon>
        <taxon>Pseudomonadota</taxon>
        <taxon>Gammaproteobacteria</taxon>
        <taxon>Alteromonadales</taxon>
        <taxon>Idiomarinaceae</taxon>
        <taxon>Aliidiomarina</taxon>
    </lineage>
</organism>
<dbReference type="Proteomes" id="UP000286934">
    <property type="component" value="Unassembled WGS sequence"/>
</dbReference>
<evidence type="ECO:0000313" key="3">
    <source>
        <dbReference type="Proteomes" id="UP000286934"/>
    </source>
</evidence>
<protein>
    <recommendedName>
        <fullName evidence="4">DUF2059 domain-containing protein</fullName>
    </recommendedName>
</protein>
<evidence type="ECO:0000313" key="2">
    <source>
        <dbReference type="EMBL" id="RUO37730.1"/>
    </source>
</evidence>
<keyword evidence="3" id="KW-1185">Reference proteome</keyword>
<comment type="caution">
    <text evidence="2">The sequence shown here is derived from an EMBL/GenBank/DDBJ whole genome shotgun (WGS) entry which is preliminary data.</text>
</comment>